<protein>
    <recommendedName>
        <fullName evidence="2">Arrestin C-terminal-like domain-containing protein</fullName>
    </recommendedName>
</protein>
<dbReference type="InterPro" id="IPR011021">
    <property type="entry name" value="Arrestin-like_N"/>
</dbReference>
<proteinExistence type="predicted"/>
<evidence type="ECO:0000259" key="2">
    <source>
        <dbReference type="SMART" id="SM01017"/>
    </source>
</evidence>
<comment type="caution">
    <text evidence="3">The sequence shown here is derived from an EMBL/GenBank/DDBJ whole genome shotgun (WGS) entry which is preliminary data.</text>
</comment>
<dbReference type="Proteomes" id="UP000193642">
    <property type="component" value="Unassembled WGS sequence"/>
</dbReference>
<dbReference type="InterPro" id="IPR011022">
    <property type="entry name" value="Arrestin_C-like"/>
</dbReference>
<dbReference type="InterPro" id="IPR014756">
    <property type="entry name" value="Ig_E-set"/>
</dbReference>
<dbReference type="AlphaFoldDB" id="A0A1Y2CCY4"/>
<evidence type="ECO:0000313" key="4">
    <source>
        <dbReference type="Proteomes" id="UP000193642"/>
    </source>
</evidence>
<feature type="domain" description="Arrestin C-terminal-like" evidence="2">
    <location>
        <begin position="238"/>
        <end position="420"/>
    </location>
</feature>
<dbReference type="GO" id="GO:0031625">
    <property type="term" value="F:ubiquitin protein ligase binding"/>
    <property type="evidence" value="ECO:0007669"/>
    <property type="project" value="TreeGrafter"/>
</dbReference>
<evidence type="ECO:0000313" key="3">
    <source>
        <dbReference type="EMBL" id="ORY44909.1"/>
    </source>
</evidence>
<dbReference type="SUPFAM" id="SSF81296">
    <property type="entry name" value="E set domains"/>
    <property type="match status" value="1"/>
</dbReference>
<dbReference type="InterPro" id="IPR050357">
    <property type="entry name" value="Arrestin_domain-protein"/>
</dbReference>
<dbReference type="Gene3D" id="2.60.40.640">
    <property type="match status" value="2"/>
</dbReference>
<dbReference type="GO" id="GO:0070086">
    <property type="term" value="P:ubiquitin-dependent endocytosis"/>
    <property type="evidence" value="ECO:0007669"/>
    <property type="project" value="TreeGrafter"/>
</dbReference>
<evidence type="ECO:0000256" key="1">
    <source>
        <dbReference type="SAM" id="MobiDB-lite"/>
    </source>
</evidence>
<dbReference type="InterPro" id="IPR014752">
    <property type="entry name" value="Arrestin-like_C"/>
</dbReference>
<organism evidence="3 4">
    <name type="scientific">Rhizoclosmatium globosum</name>
    <dbReference type="NCBI Taxonomy" id="329046"/>
    <lineage>
        <taxon>Eukaryota</taxon>
        <taxon>Fungi</taxon>
        <taxon>Fungi incertae sedis</taxon>
        <taxon>Chytridiomycota</taxon>
        <taxon>Chytridiomycota incertae sedis</taxon>
        <taxon>Chytridiomycetes</taxon>
        <taxon>Chytridiales</taxon>
        <taxon>Chytriomycetaceae</taxon>
        <taxon>Rhizoclosmatium</taxon>
    </lineage>
</organism>
<reference evidence="3 4" key="1">
    <citation type="submission" date="2016-07" db="EMBL/GenBank/DDBJ databases">
        <title>Pervasive Adenine N6-methylation of Active Genes in Fungi.</title>
        <authorList>
            <consortium name="DOE Joint Genome Institute"/>
            <person name="Mondo S.J."/>
            <person name="Dannebaum R.O."/>
            <person name="Kuo R.C."/>
            <person name="Labutti K."/>
            <person name="Haridas S."/>
            <person name="Kuo A."/>
            <person name="Salamov A."/>
            <person name="Ahrendt S.R."/>
            <person name="Lipzen A."/>
            <person name="Sullivan W."/>
            <person name="Andreopoulos W.B."/>
            <person name="Clum A."/>
            <person name="Lindquist E."/>
            <person name="Daum C."/>
            <person name="Ramamoorthy G.K."/>
            <person name="Gryganskyi A."/>
            <person name="Culley D."/>
            <person name="Magnuson J.K."/>
            <person name="James T.Y."/>
            <person name="O'Malley M.A."/>
            <person name="Stajich J.E."/>
            <person name="Spatafora J.W."/>
            <person name="Visel A."/>
            <person name="Grigoriev I.V."/>
        </authorList>
    </citation>
    <scope>NUCLEOTIDE SEQUENCE [LARGE SCALE GENOMIC DNA]</scope>
    <source>
        <strain evidence="3 4">JEL800</strain>
    </source>
</reference>
<dbReference type="OrthoDB" id="298939at2759"/>
<feature type="region of interest" description="Disordered" evidence="1">
    <location>
        <begin position="1"/>
        <end position="31"/>
    </location>
</feature>
<dbReference type="GO" id="GO:0005829">
    <property type="term" value="C:cytosol"/>
    <property type="evidence" value="ECO:0007669"/>
    <property type="project" value="TreeGrafter"/>
</dbReference>
<dbReference type="EMBL" id="MCGO01000021">
    <property type="protein sequence ID" value="ORY44909.1"/>
    <property type="molecule type" value="Genomic_DNA"/>
</dbReference>
<name>A0A1Y2CCY4_9FUNG</name>
<dbReference type="GO" id="GO:0030674">
    <property type="term" value="F:protein-macromolecule adaptor activity"/>
    <property type="evidence" value="ECO:0007669"/>
    <property type="project" value="TreeGrafter"/>
</dbReference>
<dbReference type="Pfam" id="PF02752">
    <property type="entry name" value="Arrestin_C"/>
    <property type="match status" value="1"/>
</dbReference>
<dbReference type="PANTHER" id="PTHR11188:SF17">
    <property type="entry name" value="FI21816P1"/>
    <property type="match status" value="1"/>
</dbReference>
<feature type="compositionally biased region" description="Basic and acidic residues" evidence="1">
    <location>
        <begin position="21"/>
        <end position="31"/>
    </location>
</feature>
<dbReference type="PANTHER" id="PTHR11188">
    <property type="entry name" value="ARRESTIN DOMAIN CONTAINING PROTEIN"/>
    <property type="match status" value="1"/>
</dbReference>
<keyword evidence="4" id="KW-1185">Reference proteome</keyword>
<sequence length="559" mass="61706">MSQQLRAAKAEWQTNPLQTTEPKEIGPERNETLALATDAKPVPPFDQVDTKTRSRSLRTRLDLTAGIFIACNNVSGRFTLKCTSAKNVKIGKITVYLAGYEEVLSSSASSASRRLFFHDTVDLQSARMPPSEAIIPGPCDEHGMWPARQGTTSFDFSIKLTSETSLPSSFWSPKVGGIRYIVSAAVEAKFGFSKPTLLVVHQEAQVVQHVPMFLPPNIVPSLTMWAQDSRIVGWLKSRSGEVSVKARCHTREFDDVNSSSSGAWISGGVGHVLVDVRNESRRKVKTLKLSLVRRLKTFSRTNSDIGTLIPLHFSRLVVAEKTYVAVKPKSNSAPYITRPNPLWTERSEKNVSLFTKDSWSGVKKGESVSLMAEIDIPSLARSIQNGLLIEVSYAVQVSITPRGSQEIKVEIPVTILHPMSLLAPVPTVPTVVSTAAIEAKVEVPVVLESSETLENDRVLTEQLVPVENLVEIERPTPSKLSTRKIPPLPPAPIKIQNQEEHVLDEGQVYLASLLHQQLKSLSPPNRNQPQSEKNFRIQNVARDSVSTITNEELTDQSSY</sequence>
<accession>A0A1Y2CCY4</accession>
<gene>
    <name evidence="3" type="ORF">BCR33DRAFT_716830</name>
</gene>
<dbReference type="Pfam" id="PF00339">
    <property type="entry name" value="Arrestin_N"/>
    <property type="match status" value="1"/>
</dbReference>
<dbReference type="GO" id="GO:0005886">
    <property type="term" value="C:plasma membrane"/>
    <property type="evidence" value="ECO:0007669"/>
    <property type="project" value="TreeGrafter"/>
</dbReference>
<dbReference type="SMART" id="SM01017">
    <property type="entry name" value="Arrestin_C"/>
    <property type="match status" value="1"/>
</dbReference>